<evidence type="ECO:0000313" key="5">
    <source>
        <dbReference type="EMBL" id="KAL3698266.1"/>
    </source>
</evidence>
<reference evidence="5 6" key="1">
    <citation type="submission" date="2024-09" db="EMBL/GenBank/DDBJ databases">
        <title>Chromosome-scale assembly of Riccia sorocarpa.</title>
        <authorList>
            <person name="Paukszto L."/>
        </authorList>
    </citation>
    <scope>NUCLEOTIDE SEQUENCE [LARGE SCALE GENOMIC DNA]</scope>
    <source>
        <strain evidence="5">LP-2024</strain>
        <tissue evidence="5">Aerial parts of the thallus</tissue>
    </source>
</reference>
<dbReference type="SUPFAM" id="SSF57850">
    <property type="entry name" value="RING/U-box"/>
    <property type="match status" value="1"/>
</dbReference>
<evidence type="ECO:0000259" key="4">
    <source>
        <dbReference type="PROSITE" id="PS50089"/>
    </source>
</evidence>
<feature type="domain" description="RING-type" evidence="4">
    <location>
        <begin position="229"/>
        <end position="268"/>
    </location>
</feature>
<keyword evidence="2" id="KW-0175">Coiled coil</keyword>
<keyword evidence="6" id="KW-1185">Reference proteome</keyword>
<dbReference type="Proteomes" id="UP001633002">
    <property type="component" value="Unassembled WGS sequence"/>
</dbReference>
<comment type="caution">
    <text evidence="5">The sequence shown here is derived from an EMBL/GenBank/DDBJ whole genome shotgun (WGS) entry which is preliminary data.</text>
</comment>
<accession>A0ABD3I4Q5</accession>
<dbReference type="PROSITE" id="PS50089">
    <property type="entry name" value="ZF_RING_2"/>
    <property type="match status" value="1"/>
</dbReference>
<evidence type="ECO:0000256" key="1">
    <source>
        <dbReference type="PROSITE-ProRule" id="PRU00175"/>
    </source>
</evidence>
<keyword evidence="1" id="KW-0862">Zinc</keyword>
<feature type="region of interest" description="Disordered" evidence="3">
    <location>
        <begin position="1"/>
        <end position="41"/>
    </location>
</feature>
<gene>
    <name evidence="5" type="ORF">R1sor_012342</name>
</gene>
<dbReference type="InterPro" id="IPR001841">
    <property type="entry name" value="Znf_RING"/>
</dbReference>
<dbReference type="SMART" id="SM00184">
    <property type="entry name" value="RING"/>
    <property type="match status" value="1"/>
</dbReference>
<dbReference type="InterPro" id="IPR013083">
    <property type="entry name" value="Znf_RING/FYVE/PHD"/>
</dbReference>
<name>A0ABD3I4Q5_9MARC</name>
<dbReference type="Gene3D" id="3.30.40.10">
    <property type="entry name" value="Zinc/RING finger domain, C3HC4 (zinc finger)"/>
    <property type="match status" value="1"/>
</dbReference>
<organism evidence="5 6">
    <name type="scientific">Riccia sorocarpa</name>
    <dbReference type="NCBI Taxonomy" id="122646"/>
    <lineage>
        <taxon>Eukaryota</taxon>
        <taxon>Viridiplantae</taxon>
        <taxon>Streptophyta</taxon>
        <taxon>Embryophyta</taxon>
        <taxon>Marchantiophyta</taxon>
        <taxon>Marchantiopsida</taxon>
        <taxon>Marchantiidae</taxon>
        <taxon>Marchantiales</taxon>
        <taxon>Ricciaceae</taxon>
        <taxon>Riccia</taxon>
    </lineage>
</organism>
<keyword evidence="1" id="KW-0479">Metal-binding</keyword>
<dbReference type="GO" id="GO:0008270">
    <property type="term" value="F:zinc ion binding"/>
    <property type="evidence" value="ECO:0007669"/>
    <property type="project" value="UniProtKB-KW"/>
</dbReference>
<evidence type="ECO:0000313" key="6">
    <source>
        <dbReference type="Proteomes" id="UP001633002"/>
    </source>
</evidence>
<evidence type="ECO:0000256" key="2">
    <source>
        <dbReference type="SAM" id="Coils"/>
    </source>
</evidence>
<protein>
    <recommendedName>
        <fullName evidence="4">RING-type domain-containing protein</fullName>
    </recommendedName>
</protein>
<dbReference type="Pfam" id="PF13920">
    <property type="entry name" value="zf-C3HC4_3"/>
    <property type="match status" value="1"/>
</dbReference>
<proteinExistence type="predicted"/>
<sequence>MNFDKVSKRVTVRRRPINSVPGEEEKKRPSTAAPEVVGERQGDVVADNTVQAHGESREEVRLAFGIDVQEEAQLMERHFSKERDTVKELTGLRRQEDDVNEEQEKLLQDYEDLSVQFTEALKNLQRLQDQRNDLQSRLSELRVQSTTLNQKSKDTESRLESIRMSGNVCRKAFLSEVKKAVPEIKKANERYDKDVQRIRESEEAKRDKLQADFRLSELSLEAEKAKLLCQICMVKTRDTIVLPCTHFLYCNSCLFIHKRRSNTCPACRGSIAALLHCQLSIS</sequence>
<dbReference type="EMBL" id="JBJQOH010000002">
    <property type="protein sequence ID" value="KAL3698266.1"/>
    <property type="molecule type" value="Genomic_DNA"/>
</dbReference>
<keyword evidence="1" id="KW-0863">Zinc-finger</keyword>
<evidence type="ECO:0000256" key="3">
    <source>
        <dbReference type="SAM" id="MobiDB-lite"/>
    </source>
</evidence>
<feature type="coiled-coil region" evidence="2">
    <location>
        <begin position="89"/>
        <end position="151"/>
    </location>
</feature>
<dbReference type="AlphaFoldDB" id="A0ABD3I4Q5"/>